<comment type="similarity">
    <text evidence="2 17">Belongs to the UppP family.</text>
</comment>
<evidence type="ECO:0000256" key="9">
    <source>
        <dbReference type="ARBA" id="ARBA00022984"/>
    </source>
</evidence>
<name>A0A243SBF0_9ACTN</name>
<evidence type="ECO:0000256" key="16">
    <source>
        <dbReference type="ARBA" id="ARBA00047594"/>
    </source>
</evidence>
<feature type="transmembrane region" description="Helical" evidence="17">
    <location>
        <begin position="223"/>
        <end position="245"/>
    </location>
</feature>
<evidence type="ECO:0000256" key="14">
    <source>
        <dbReference type="ARBA" id="ARBA00032707"/>
    </source>
</evidence>
<feature type="transmembrane region" description="Helical" evidence="17">
    <location>
        <begin position="192"/>
        <end position="211"/>
    </location>
</feature>
<evidence type="ECO:0000256" key="1">
    <source>
        <dbReference type="ARBA" id="ARBA00004651"/>
    </source>
</evidence>
<comment type="catalytic activity">
    <reaction evidence="16 17">
        <text>di-trans,octa-cis-undecaprenyl diphosphate + H2O = di-trans,octa-cis-undecaprenyl phosphate + phosphate + H(+)</text>
        <dbReference type="Rhea" id="RHEA:28094"/>
        <dbReference type="ChEBI" id="CHEBI:15377"/>
        <dbReference type="ChEBI" id="CHEBI:15378"/>
        <dbReference type="ChEBI" id="CHEBI:43474"/>
        <dbReference type="ChEBI" id="CHEBI:58405"/>
        <dbReference type="ChEBI" id="CHEBI:60392"/>
        <dbReference type="EC" id="3.6.1.27"/>
    </reaction>
</comment>
<dbReference type="InterPro" id="IPR003824">
    <property type="entry name" value="UppP"/>
</dbReference>
<accession>A0A243SBF0</accession>
<dbReference type="GO" id="GO:0009252">
    <property type="term" value="P:peptidoglycan biosynthetic process"/>
    <property type="evidence" value="ECO:0007669"/>
    <property type="project" value="UniProtKB-KW"/>
</dbReference>
<keyword evidence="11 17" id="KW-0472">Membrane</keyword>
<dbReference type="GO" id="GO:0046677">
    <property type="term" value="P:response to antibiotic"/>
    <property type="evidence" value="ECO:0007669"/>
    <property type="project" value="UniProtKB-UniRule"/>
</dbReference>
<feature type="transmembrane region" description="Helical" evidence="17">
    <location>
        <begin position="121"/>
        <end position="139"/>
    </location>
</feature>
<evidence type="ECO:0000256" key="3">
    <source>
        <dbReference type="ARBA" id="ARBA00012374"/>
    </source>
</evidence>
<evidence type="ECO:0000256" key="2">
    <source>
        <dbReference type="ARBA" id="ARBA00010621"/>
    </source>
</evidence>
<dbReference type="NCBIfam" id="NF001392">
    <property type="entry name" value="PRK00281.2-1"/>
    <property type="match status" value="1"/>
</dbReference>
<comment type="caution">
    <text evidence="18">The sequence shown here is derived from an EMBL/GenBank/DDBJ whole genome shotgun (WGS) entry which is preliminary data.</text>
</comment>
<keyword evidence="5 17" id="KW-1003">Cell membrane</keyword>
<evidence type="ECO:0000256" key="10">
    <source>
        <dbReference type="ARBA" id="ARBA00022989"/>
    </source>
</evidence>
<evidence type="ECO:0000256" key="5">
    <source>
        <dbReference type="ARBA" id="ARBA00022475"/>
    </source>
</evidence>
<evidence type="ECO:0000256" key="7">
    <source>
        <dbReference type="ARBA" id="ARBA00022801"/>
    </source>
</evidence>
<dbReference type="GO" id="GO:0071555">
    <property type="term" value="P:cell wall organization"/>
    <property type="evidence" value="ECO:0007669"/>
    <property type="project" value="UniProtKB-KW"/>
</dbReference>
<evidence type="ECO:0000313" key="18">
    <source>
        <dbReference type="EMBL" id="OUD05179.1"/>
    </source>
</evidence>
<evidence type="ECO:0000256" key="11">
    <source>
        <dbReference type="ARBA" id="ARBA00023136"/>
    </source>
</evidence>
<feature type="transmembrane region" description="Helical" evidence="17">
    <location>
        <begin position="93"/>
        <end position="115"/>
    </location>
</feature>
<dbReference type="PANTHER" id="PTHR30622">
    <property type="entry name" value="UNDECAPRENYL-DIPHOSPHATASE"/>
    <property type="match status" value="1"/>
</dbReference>
<dbReference type="EMBL" id="NGFN01000001">
    <property type="protein sequence ID" value="OUD05179.1"/>
    <property type="molecule type" value="Genomic_DNA"/>
</dbReference>
<keyword evidence="19" id="KW-1185">Reference proteome</keyword>
<dbReference type="GO" id="GO:0005886">
    <property type="term" value="C:plasma membrane"/>
    <property type="evidence" value="ECO:0007669"/>
    <property type="project" value="UniProtKB-SubCell"/>
</dbReference>
<evidence type="ECO:0000256" key="8">
    <source>
        <dbReference type="ARBA" id="ARBA00022960"/>
    </source>
</evidence>
<evidence type="ECO:0000256" key="17">
    <source>
        <dbReference type="HAMAP-Rule" id="MF_01006"/>
    </source>
</evidence>
<comment type="subcellular location">
    <subcellularLocation>
        <location evidence="1 17">Cell membrane</location>
        <topology evidence="1 17">Multi-pass membrane protein</topology>
    </subcellularLocation>
</comment>
<comment type="miscellaneous">
    <text evidence="17">Bacitracin is thought to be involved in the inhibition of peptidoglycan synthesis by sequestering undecaprenyl diphosphate, thereby reducing the pool of lipid carrier available.</text>
</comment>
<keyword evidence="6 17" id="KW-0812">Transmembrane</keyword>
<sequence>MSVISVGQAVVLGAVEGVTEFLPVSSTGHLKIAEGLMGIPVDDNAVIGFSAVIQVGAIAAVLVYFFKDIVRIVSAWGRGLVDREERHHHDYKFAWWVICATVPIVAVGLAAKPLIEGPLASLWVVAGSLIVGSGVMWAADQMGRHKRGEDDTSFKDAMLVGSSQILALLFPGFSRSGATMSTALILDLDRVAATRLSFFLGIPALTGAGLYELKDALGTGVGAAPLAVGTIVSFVVAYGSIAWLLRYVAKHSFNAFVIYRIVVGVLLFGLLGAGALHS</sequence>
<dbReference type="GO" id="GO:0050380">
    <property type="term" value="F:undecaprenyl-diphosphatase activity"/>
    <property type="evidence" value="ECO:0007669"/>
    <property type="project" value="UniProtKB-UniRule"/>
</dbReference>
<dbReference type="PANTHER" id="PTHR30622:SF3">
    <property type="entry name" value="UNDECAPRENYL-DIPHOSPHATASE"/>
    <property type="match status" value="1"/>
</dbReference>
<dbReference type="GO" id="GO:0008360">
    <property type="term" value="P:regulation of cell shape"/>
    <property type="evidence" value="ECO:0007669"/>
    <property type="project" value="UniProtKB-KW"/>
</dbReference>
<dbReference type="NCBIfam" id="TIGR00753">
    <property type="entry name" value="undec_PP_bacA"/>
    <property type="match status" value="1"/>
</dbReference>
<dbReference type="Proteomes" id="UP000195105">
    <property type="component" value="Unassembled WGS sequence"/>
</dbReference>
<keyword evidence="9 17" id="KW-0573">Peptidoglycan synthesis</keyword>
<keyword evidence="10 17" id="KW-1133">Transmembrane helix</keyword>
<evidence type="ECO:0000256" key="6">
    <source>
        <dbReference type="ARBA" id="ARBA00022692"/>
    </source>
</evidence>
<proteinExistence type="inferred from homology"/>
<keyword evidence="7 17" id="KW-0378">Hydrolase</keyword>
<gene>
    <name evidence="17" type="primary">uppP</name>
    <name evidence="18" type="ORF">CA983_00330</name>
</gene>
<keyword evidence="12 17" id="KW-0046">Antibiotic resistance</keyword>
<dbReference type="HAMAP" id="MF_01006">
    <property type="entry name" value="Undec_diphosphatase"/>
    <property type="match status" value="1"/>
</dbReference>
<reference evidence="18 19" key="1">
    <citation type="submission" date="2017-05" db="EMBL/GenBank/DDBJ databases">
        <title>Biotechnological potential of actinobacteria isolated from South African environments.</title>
        <authorList>
            <person name="Le Roes-Hill M."/>
            <person name="Prins A."/>
            <person name="Durrell K.A."/>
        </authorList>
    </citation>
    <scope>NUCLEOTIDE SEQUENCE [LARGE SCALE GENOMIC DNA]</scope>
    <source>
        <strain evidence="18 19">HMC13</strain>
    </source>
</reference>
<dbReference type="Pfam" id="PF02673">
    <property type="entry name" value="BacA"/>
    <property type="match status" value="1"/>
</dbReference>
<protein>
    <recommendedName>
        <fullName evidence="4 17">Undecaprenyl-diphosphatase</fullName>
        <ecNumber evidence="3 17">3.6.1.27</ecNumber>
    </recommendedName>
    <alternativeName>
        <fullName evidence="15 17">Bacitracin resistance protein</fullName>
    </alternativeName>
    <alternativeName>
        <fullName evidence="14 17">Undecaprenyl pyrophosphate phosphatase</fullName>
    </alternativeName>
</protein>
<comment type="function">
    <text evidence="17">Catalyzes the dephosphorylation of undecaprenyl diphosphate (UPP). Confers resistance to bacitracin.</text>
</comment>
<organism evidence="18 19">
    <name type="scientific">Streptomyces swartbergensis</name>
    <dbReference type="NCBI Taxonomy" id="487165"/>
    <lineage>
        <taxon>Bacteria</taxon>
        <taxon>Bacillati</taxon>
        <taxon>Actinomycetota</taxon>
        <taxon>Actinomycetes</taxon>
        <taxon>Kitasatosporales</taxon>
        <taxon>Streptomycetaceae</taxon>
        <taxon>Streptomyces</taxon>
    </lineage>
</organism>
<keyword evidence="13 17" id="KW-0961">Cell wall biogenesis/degradation</keyword>
<evidence type="ECO:0000256" key="4">
    <source>
        <dbReference type="ARBA" id="ARBA00021581"/>
    </source>
</evidence>
<evidence type="ECO:0000313" key="19">
    <source>
        <dbReference type="Proteomes" id="UP000195105"/>
    </source>
</evidence>
<feature type="transmembrane region" description="Helical" evidence="17">
    <location>
        <begin position="45"/>
        <end position="66"/>
    </location>
</feature>
<evidence type="ECO:0000256" key="13">
    <source>
        <dbReference type="ARBA" id="ARBA00023316"/>
    </source>
</evidence>
<dbReference type="AlphaFoldDB" id="A0A243SBF0"/>
<feature type="transmembrane region" description="Helical" evidence="17">
    <location>
        <begin position="257"/>
        <end position="276"/>
    </location>
</feature>
<evidence type="ECO:0000256" key="12">
    <source>
        <dbReference type="ARBA" id="ARBA00023251"/>
    </source>
</evidence>
<keyword evidence="8 17" id="KW-0133">Cell shape</keyword>
<evidence type="ECO:0000256" key="15">
    <source>
        <dbReference type="ARBA" id="ARBA00032932"/>
    </source>
</evidence>
<dbReference type="EC" id="3.6.1.27" evidence="3 17"/>
<dbReference type="RefSeq" id="WP_086598824.1">
    <property type="nucleotide sequence ID" value="NZ_NGFN01000001.1"/>
</dbReference>